<dbReference type="SUPFAM" id="SSF46938">
    <property type="entry name" value="CRAL/TRIO N-terminal domain"/>
    <property type="match status" value="1"/>
</dbReference>
<evidence type="ECO:0000259" key="1">
    <source>
        <dbReference type="PROSITE" id="PS50191"/>
    </source>
</evidence>
<keyword evidence="3" id="KW-1185">Reference proteome</keyword>
<dbReference type="InterPro" id="IPR036865">
    <property type="entry name" value="CRAL-TRIO_dom_sf"/>
</dbReference>
<dbReference type="AlphaFoldDB" id="A0AAQ4E894"/>
<dbReference type="SMART" id="SM00516">
    <property type="entry name" value="SEC14"/>
    <property type="match status" value="1"/>
</dbReference>
<dbReference type="EMBL" id="JARKHS020020432">
    <property type="protein sequence ID" value="KAK8770890.1"/>
    <property type="molecule type" value="Genomic_DNA"/>
</dbReference>
<evidence type="ECO:0000313" key="2">
    <source>
        <dbReference type="EMBL" id="KAK8770890.1"/>
    </source>
</evidence>
<name>A0AAQ4E894_AMBAM</name>
<dbReference type="InterPro" id="IPR011074">
    <property type="entry name" value="CRAL/TRIO_N_dom"/>
</dbReference>
<reference evidence="2 3" key="1">
    <citation type="journal article" date="2023" name="Arcadia Sci">
        <title>De novo assembly of a long-read Amblyomma americanum tick genome.</title>
        <authorList>
            <person name="Chou S."/>
            <person name="Poskanzer K.E."/>
            <person name="Rollins M."/>
            <person name="Thuy-Boun P.S."/>
        </authorList>
    </citation>
    <scope>NUCLEOTIDE SEQUENCE [LARGE SCALE GENOMIC DNA]</scope>
    <source>
        <strain evidence="2">F_SG_1</strain>
        <tissue evidence="2">Salivary glands</tissue>
    </source>
</reference>
<dbReference type="SUPFAM" id="SSF52087">
    <property type="entry name" value="CRAL/TRIO domain"/>
    <property type="match status" value="1"/>
</dbReference>
<protein>
    <recommendedName>
        <fullName evidence="1">CRAL-TRIO domain-containing protein</fullName>
    </recommendedName>
</protein>
<proteinExistence type="predicted"/>
<dbReference type="PANTHER" id="PTHR10174">
    <property type="entry name" value="ALPHA-TOCOPHEROL TRANSFER PROTEIN-RELATED"/>
    <property type="match status" value="1"/>
</dbReference>
<dbReference type="Pfam" id="PF03765">
    <property type="entry name" value="CRAL_TRIO_N"/>
    <property type="match status" value="1"/>
</dbReference>
<dbReference type="GO" id="GO:1902936">
    <property type="term" value="F:phosphatidylinositol bisphosphate binding"/>
    <property type="evidence" value="ECO:0007669"/>
    <property type="project" value="TreeGrafter"/>
</dbReference>
<dbReference type="Proteomes" id="UP001321473">
    <property type="component" value="Unassembled WGS sequence"/>
</dbReference>
<dbReference type="Gene3D" id="1.20.5.1200">
    <property type="entry name" value="Alpha-tocopherol transfer"/>
    <property type="match status" value="1"/>
</dbReference>
<dbReference type="PROSITE" id="PS50191">
    <property type="entry name" value="CRAL_TRIO"/>
    <property type="match status" value="1"/>
</dbReference>
<feature type="domain" description="CRAL-TRIO" evidence="1">
    <location>
        <begin position="105"/>
        <end position="266"/>
    </location>
</feature>
<dbReference type="Gene3D" id="1.10.8.20">
    <property type="entry name" value="N-terminal domain of phosphatidylinositol transfer protein sec14p"/>
    <property type="match status" value="1"/>
</dbReference>
<dbReference type="SMART" id="SM01100">
    <property type="entry name" value="CRAL_TRIO_N"/>
    <property type="match status" value="1"/>
</dbReference>
<dbReference type="InterPro" id="IPR001251">
    <property type="entry name" value="CRAL-TRIO_dom"/>
</dbReference>
<dbReference type="Pfam" id="PF00650">
    <property type="entry name" value="CRAL_TRIO"/>
    <property type="match status" value="1"/>
</dbReference>
<dbReference type="InterPro" id="IPR036273">
    <property type="entry name" value="CRAL/TRIO_N_dom_sf"/>
</dbReference>
<dbReference type="CDD" id="cd00170">
    <property type="entry name" value="SEC14"/>
    <property type="match status" value="1"/>
</dbReference>
<dbReference type="Gene3D" id="3.40.525.10">
    <property type="entry name" value="CRAL-TRIO lipid binding domain"/>
    <property type="match status" value="1"/>
</dbReference>
<organism evidence="2 3">
    <name type="scientific">Amblyomma americanum</name>
    <name type="common">Lone star tick</name>
    <dbReference type="NCBI Taxonomy" id="6943"/>
    <lineage>
        <taxon>Eukaryota</taxon>
        <taxon>Metazoa</taxon>
        <taxon>Ecdysozoa</taxon>
        <taxon>Arthropoda</taxon>
        <taxon>Chelicerata</taxon>
        <taxon>Arachnida</taxon>
        <taxon>Acari</taxon>
        <taxon>Parasitiformes</taxon>
        <taxon>Ixodida</taxon>
        <taxon>Ixodoidea</taxon>
        <taxon>Ixodidae</taxon>
        <taxon>Amblyomminae</taxon>
        <taxon>Amblyomma</taxon>
    </lineage>
</organism>
<accession>A0AAQ4E894</accession>
<comment type="caution">
    <text evidence="2">The sequence shown here is derived from an EMBL/GenBank/DDBJ whole genome shotgun (WGS) entry which is preliminary data.</text>
</comment>
<evidence type="ECO:0000313" key="3">
    <source>
        <dbReference type="Proteomes" id="UP001321473"/>
    </source>
</evidence>
<gene>
    <name evidence="2" type="ORF">V5799_025864</name>
</gene>
<sequence>MLGLYRKKSLDDVFDTSEGALPFRLQRVADDELGETSTRRKEALEKLEQLISEEPDFNVSKDKDFLLRFLRVRKYNVDAAMQSIRKYYSDRAACQSVYCDFLPSTITPAARILTMALPGKDAHGRLVLLVKLGAWKPQEVSHTLFQRAGLIVLEHLITDPTAQTLGVCLLMDCHELSVDHVMSLNVGLIKRVLQYFQDGMPARLKAFHVVREGRAFDMLYCIMKPFLKKKLASRFRFHGYNFEDFHKEISPQILPEELGGQSPALDFDAFWSEMDQLETVFAANSRCGYTRKRVNDFATEEEIEKSLEFF</sequence>
<dbReference type="GO" id="GO:0016020">
    <property type="term" value="C:membrane"/>
    <property type="evidence" value="ECO:0007669"/>
    <property type="project" value="TreeGrafter"/>
</dbReference>
<dbReference type="PRINTS" id="PR00180">
    <property type="entry name" value="CRETINALDHBP"/>
</dbReference>
<dbReference type="PANTHER" id="PTHR10174:SF130">
    <property type="entry name" value="ALPHA-TOCOPHEROL TRANSFER PROTEIN-LIKE"/>
    <property type="match status" value="1"/>
</dbReference>